<sequence>MISRLRERLRRCRPAYIAGSIFLTRGSIFTAHCKAYLSAILATPVFWVSQKSRPSLAKSLLTNGTSQFAIASPIASHSRFSCPVYLNSRQIHATVNTDEPTVSL</sequence>
<dbReference type="EMBL" id="HBUF01389204">
    <property type="protein sequence ID" value="CAG6733237.1"/>
    <property type="molecule type" value="Transcribed_RNA"/>
</dbReference>
<reference evidence="1" key="1">
    <citation type="submission" date="2021-05" db="EMBL/GenBank/DDBJ databases">
        <authorList>
            <person name="Alioto T."/>
            <person name="Alioto T."/>
            <person name="Gomez Garrido J."/>
        </authorList>
    </citation>
    <scope>NUCLEOTIDE SEQUENCE</scope>
</reference>
<name>A0A8D8YRM0_9HEMI</name>
<dbReference type="EMBL" id="HBUF01677655">
    <property type="protein sequence ID" value="CAG6791722.1"/>
    <property type="molecule type" value="Transcribed_RNA"/>
</dbReference>
<dbReference type="AlphaFoldDB" id="A0A8D8YRM0"/>
<evidence type="ECO:0000313" key="1">
    <source>
        <dbReference type="EMBL" id="CAG6733237.1"/>
    </source>
</evidence>
<dbReference type="EMBL" id="HBUF01677654">
    <property type="protein sequence ID" value="CAG6791721.1"/>
    <property type="molecule type" value="Transcribed_RNA"/>
</dbReference>
<proteinExistence type="predicted"/>
<organism evidence="1">
    <name type="scientific">Cacopsylla melanoneura</name>
    <dbReference type="NCBI Taxonomy" id="428564"/>
    <lineage>
        <taxon>Eukaryota</taxon>
        <taxon>Metazoa</taxon>
        <taxon>Ecdysozoa</taxon>
        <taxon>Arthropoda</taxon>
        <taxon>Hexapoda</taxon>
        <taxon>Insecta</taxon>
        <taxon>Pterygota</taxon>
        <taxon>Neoptera</taxon>
        <taxon>Paraneoptera</taxon>
        <taxon>Hemiptera</taxon>
        <taxon>Sternorrhyncha</taxon>
        <taxon>Psylloidea</taxon>
        <taxon>Psyllidae</taxon>
        <taxon>Psyllinae</taxon>
        <taxon>Cacopsylla</taxon>
    </lineage>
</organism>
<protein>
    <submittedName>
        <fullName evidence="1">Uncharacterized protein</fullName>
    </submittedName>
</protein>
<accession>A0A8D8YRM0</accession>